<evidence type="ECO:0000259" key="2">
    <source>
        <dbReference type="Pfam" id="PF00933"/>
    </source>
</evidence>
<evidence type="ECO:0000313" key="3">
    <source>
        <dbReference type="EMBL" id="CAG7619137.1"/>
    </source>
</evidence>
<protein>
    <submittedName>
        <fullName evidence="3">Beta-hexosaminidase</fullName>
        <ecNumber evidence="3">3.2.1.52</ecNumber>
    </submittedName>
</protein>
<dbReference type="GO" id="GO:0005975">
    <property type="term" value="P:carbohydrate metabolic process"/>
    <property type="evidence" value="ECO:0007669"/>
    <property type="project" value="InterPro"/>
</dbReference>
<proteinExistence type="inferred from homology"/>
<evidence type="ECO:0000256" key="1">
    <source>
        <dbReference type="ARBA" id="ARBA00005336"/>
    </source>
</evidence>
<dbReference type="InterPro" id="IPR050226">
    <property type="entry name" value="NagZ_Beta-hexosaminidase"/>
</dbReference>
<dbReference type="AlphaFoldDB" id="A0A916NWS0"/>
<sequence length="523" mass="53764">MKGLAAIRDIGKLTLEQKVGQMILCGFEGMEPNDDAGIIRCIREFGIGGVLYRARNVRDTGQTAQLSRALQDEARDCGQLPLWIAAELGGGALARLAEGMALMPGVMALAAAGNKAAAYEAGLVSGRELKALGIQLGMAPALDPSGSPNDLHVGSQGEERVGDYGAPFLRGLQDAGVVAAAGLLPGCLEPGGPGAADTLEQLAASYAQAVEAGAGVLLAPSPEAGPAAAVIGRLRGQLGDEVVIAANCAETSGPGAPLSALEAVEAGADLIVLTGPPAGGLAELQSLVEAVRQGRIGEERIDRSVRRLLALKERRGVLAADEPEAGAATLAALAQVGRLADKEAARRISEASITVVRDEKALLPVSADGSIYVISVETAEHLQAYEAKQAPFTLGRALRQLGCTVTEFLVPVQEVGRLHQELVRSVRYGQQVVVATYNAAQYDASQAELIRGLMTVGKDPIVVAQCSPCDLLAFHGVSTYVAAYESRPLALRSAAKALLGQLEATGRLPVAIGALHPAGCVGG</sequence>
<dbReference type="Pfam" id="PF00933">
    <property type="entry name" value="Glyco_hydro_3"/>
    <property type="match status" value="1"/>
</dbReference>
<organism evidence="3 4">
    <name type="scientific">Paenibacillus solanacearum</name>
    <dbReference type="NCBI Taxonomy" id="2048548"/>
    <lineage>
        <taxon>Bacteria</taxon>
        <taxon>Bacillati</taxon>
        <taxon>Bacillota</taxon>
        <taxon>Bacilli</taxon>
        <taxon>Bacillales</taxon>
        <taxon>Paenibacillaceae</taxon>
        <taxon>Paenibacillus</taxon>
    </lineage>
</organism>
<dbReference type="EC" id="3.2.1.52" evidence="3"/>
<feature type="domain" description="Glycoside hydrolase family 3 N-terminal" evidence="2">
    <location>
        <begin position="14"/>
        <end position="310"/>
    </location>
</feature>
<dbReference type="GO" id="GO:0004563">
    <property type="term" value="F:beta-N-acetylhexosaminidase activity"/>
    <property type="evidence" value="ECO:0007669"/>
    <property type="project" value="UniProtKB-EC"/>
</dbReference>
<comment type="similarity">
    <text evidence="1">Belongs to the glycosyl hydrolase 3 family.</text>
</comment>
<accession>A0A916NWS0</accession>
<dbReference type="Proteomes" id="UP000693672">
    <property type="component" value="Unassembled WGS sequence"/>
</dbReference>
<dbReference type="EMBL" id="CAJVAS010000007">
    <property type="protein sequence ID" value="CAG7619137.1"/>
    <property type="molecule type" value="Genomic_DNA"/>
</dbReference>
<name>A0A916NWS0_9BACL</name>
<dbReference type="PANTHER" id="PTHR30480:SF16">
    <property type="entry name" value="GLYCOSIDE HYDROLASE FAMILY 3 DOMAIN PROTEIN"/>
    <property type="match status" value="1"/>
</dbReference>
<evidence type="ECO:0000313" key="4">
    <source>
        <dbReference type="Proteomes" id="UP000693672"/>
    </source>
</evidence>
<keyword evidence="3" id="KW-0378">Hydrolase</keyword>
<keyword evidence="3" id="KW-0326">Glycosidase</keyword>
<dbReference type="RefSeq" id="WP_218091967.1">
    <property type="nucleotide sequence ID" value="NZ_CAJVAS010000007.1"/>
</dbReference>
<dbReference type="GO" id="GO:0009254">
    <property type="term" value="P:peptidoglycan turnover"/>
    <property type="evidence" value="ECO:0007669"/>
    <property type="project" value="TreeGrafter"/>
</dbReference>
<gene>
    <name evidence="3" type="primary">nagZ_1</name>
    <name evidence="3" type="ORF">PAESOLCIP111_02184</name>
</gene>
<dbReference type="PANTHER" id="PTHR30480">
    <property type="entry name" value="BETA-HEXOSAMINIDASE-RELATED"/>
    <property type="match status" value="1"/>
</dbReference>
<comment type="caution">
    <text evidence="3">The sequence shown here is derived from an EMBL/GenBank/DDBJ whole genome shotgun (WGS) entry which is preliminary data.</text>
</comment>
<dbReference type="InterPro" id="IPR001764">
    <property type="entry name" value="Glyco_hydro_3_N"/>
</dbReference>
<reference evidence="3" key="1">
    <citation type="submission" date="2021-06" db="EMBL/GenBank/DDBJ databases">
        <authorList>
            <person name="Criscuolo A."/>
        </authorList>
    </citation>
    <scope>NUCLEOTIDE SEQUENCE</scope>
    <source>
        <strain evidence="3">CIP111600</strain>
    </source>
</reference>
<keyword evidence="4" id="KW-1185">Reference proteome</keyword>